<evidence type="ECO:0000256" key="1">
    <source>
        <dbReference type="SAM" id="MobiDB-lite"/>
    </source>
</evidence>
<dbReference type="Proteomes" id="UP000007322">
    <property type="component" value="Chromosome 5"/>
</dbReference>
<name>G2QIK3_THET4</name>
<protein>
    <submittedName>
        <fullName evidence="2">Uncharacterized protein</fullName>
    </submittedName>
</protein>
<dbReference type="eggNOG" id="ENOG502RKJA">
    <property type="taxonomic scope" value="Eukaryota"/>
</dbReference>
<feature type="region of interest" description="Disordered" evidence="1">
    <location>
        <begin position="80"/>
        <end position="106"/>
    </location>
</feature>
<evidence type="ECO:0000313" key="2">
    <source>
        <dbReference type="EMBL" id="AEO59534.1"/>
    </source>
</evidence>
<dbReference type="EMBL" id="CP003006">
    <property type="protein sequence ID" value="AEO59534.1"/>
    <property type="molecule type" value="Genomic_DNA"/>
</dbReference>
<dbReference type="VEuPathDB" id="FungiDB:MYCTH_2034916"/>
<dbReference type="KEGG" id="mtm:MYCTH_2034916"/>
<feature type="non-terminal residue" evidence="2">
    <location>
        <position position="130"/>
    </location>
</feature>
<dbReference type="OrthoDB" id="10563218at2759"/>
<evidence type="ECO:0000313" key="3">
    <source>
        <dbReference type="Proteomes" id="UP000007322"/>
    </source>
</evidence>
<accession>G2QIK3</accession>
<organism evidence="2 3">
    <name type="scientific">Thermothelomyces thermophilus (strain ATCC 42464 / BCRC 31852 / DSM 1799)</name>
    <name type="common">Sporotrichum thermophile</name>
    <dbReference type="NCBI Taxonomy" id="573729"/>
    <lineage>
        <taxon>Eukaryota</taxon>
        <taxon>Fungi</taxon>
        <taxon>Dikarya</taxon>
        <taxon>Ascomycota</taxon>
        <taxon>Pezizomycotina</taxon>
        <taxon>Sordariomycetes</taxon>
        <taxon>Sordariomycetidae</taxon>
        <taxon>Sordariales</taxon>
        <taxon>Chaetomiaceae</taxon>
        <taxon>Thermothelomyces</taxon>
    </lineage>
</organism>
<dbReference type="InParanoid" id="G2QIK3"/>
<keyword evidence="3" id="KW-1185">Reference proteome</keyword>
<sequence>MAAFDPIEFFGIGHSRDNSIASHARSPSQSTISLSSVGFPSHQALHTRQVEQHTSYTDILPNPRSPGHAFTSITPEDSLDGAAIALDNDSPPASPDVSTNSSWASNTDRPFAVGRYVHSHERHEALLLAI</sequence>
<dbReference type="AlphaFoldDB" id="G2QIK3"/>
<proteinExistence type="predicted"/>
<dbReference type="GeneID" id="11506573"/>
<feature type="compositionally biased region" description="Polar residues" evidence="1">
    <location>
        <begin position="96"/>
        <end position="106"/>
    </location>
</feature>
<dbReference type="RefSeq" id="XP_003664779.1">
    <property type="nucleotide sequence ID" value="XM_003664731.1"/>
</dbReference>
<dbReference type="HOGENOM" id="CLU_1943271_0_0_1"/>
<gene>
    <name evidence="2" type="ORF">MYCTH_2034916</name>
</gene>
<reference evidence="2 3" key="1">
    <citation type="journal article" date="2011" name="Nat. Biotechnol.">
        <title>Comparative genomic analysis of the thermophilic biomass-degrading fungi Myceliophthora thermophila and Thielavia terrestris.</title>
        <authorList>
            <person name="Berka R.M."/>
            <person name="Grigoriev I.V."/>
            <person name="Otillar R."/>
            <person name="Salamov A."/>
            <person name="Grimwood J."/>
            <person name="Reid I."/>
            <person name="Ishmael N."/>
            <person name="John T."/>
            <person name="Darmond C."/>
            <person name="Moisan M.-C."/>
            <person name="Henrissat B."/>
            <person name="Coutinho P.M."/>
            <person name="Lombard V."/>
            <person name="Natvig D.O."/>
            <person name="Lindquist E."/>
            <person name="Schmutz J."/>
            <person name="Lucas S."/>
            <person name="Harris P."/>
            <person name="Powlowski J."/>
            <person name="Bellemare A."/>
            <person name="Taylor D."/>
            <person name="Butler G."/>
            <person name="de Vries R.P."/>
            <person name="Allijn I.E."/>
            <person name="van den Brink J."/>
            <person name="Ushinsky S."/>
            <person name="Storms R."/>
            <person name="Powell A.J."/>
            <person name="Paulsen I.T."/>
            <person name="Elbourne L.D.H."/>
            <person name="Baker S.E."/>
            <person name="Magnuson J."/>
            <person name="LaBoissiere S."/>
            <person name="Clutterbuck A.J."/>
            <person name="Martinez D."/>
            <person name="Wogulis M."/>
            <person name="de Leon A.L."/>
            <person name="Rey M.W."/>
            <person name="Tsang A."/>
        </authorList>
    </citation>
    <scope>NUCLEOTIDE SEQUENCE [LARGE SCALE GENOMIC DNA]</scope>
    <source>
        <strain evidence="3">ATCC 42464 / BCRC 31852 / DSM 1799</strain>
    </source>
</reference>